<evidence type="ECO:0000256" key="1">
    <source>
        <dbReference type="ARBA" id="ARBA00000900"/>
    </source>
</evidence>
<feature type="transmembrane region" description="Helical" evidence="16">
    <location>
        <begin position="573"/>
        <end position="594"/>
    </location>
</feature>
<feature type="compositionally biased region" description="Basic and acidic residues" evidence="15">
    <location>
        <begin position="170"/>
        <end position="180"/>
    </location>
</feature>
<keyword evidence="8" id="KW-0732">Signal</keyword>
<dbReference type="Proteomes" id="UP001497600">
    <property type="component" value="Chromosome F"/>
</dbReference>
<evidence type="ECO:0000313" key="19">
    <source>
        <dbReference type="Proteomes" id="UP001497600"/>
    </source>
</evidence>
<keyword evidence="7" id="KW-0479">Metal-binding</keyword>
<dbReference type="Pfam" id="PF13639">
    <property type="entry name" value="zf-RING_2"/>
    <property type="match status" value="1"/>
</dbReference>
<sequence>MQIDKQTFIFFVIMFIFLSVPGGGDQPHSDRDKVTLEKFKQCTESAFAELSNTTYTGGYGNVTGFLLSYNDSLEHKNASNWPIHEYNSEHPWVEDEKFSVLPNVVSEKVQSFWSKDRVGEGDDELAYMLNITGRTYGKFVSNGTELGVKPVKLSIPSYLKDYAAEYTDYKRREEQERYDNDPDTNDPPSDYPLGDWESNSRDGNITATDGKIYIGLENMDYTFKEAEFKNIKEEDHINNAMFVNVEVLLSDFPSIEQHRVTMIGVYLQDSGSLLTATTSAKFRSNFALPHLSMTSENYDLSQKLLSQLMNLDGSDNNFSTDILNRHIIKANDQCEYILYAQFEKTEFTKKELREIDDELRIPTGRPLKSKIPKLKIKQFLLYSPDCGRVIQSAPGVIVEGDKREVFNLRIKTMLTLFAGLLMLQLILFIRQIQIVKTPGQLSTLSSTTVSIFGYQDSLVALCTLLTTNLYYGLYLLPVCMCVFSFIMAGIFEMRFLVNILVNQANERGISWWEILRSSSSRQQNEQAQTANENTGNETTEGAAAAAGTGVINNTTGTAVTMDQTDESRIANGLFAKTFFLTLTSFFFLITALQWRNSFRHISEFIGLILMNTYWLPQFFRNTLKNRRRSFSWEFIICSSFLRVCPVYYLTLYENNPMRHHKNVPLALTVTIWLVFQMVLLKLQEKFGARFWINDKWLPKAYDYHPILNVSDLENGFSSDILANIRELHEADDSTGIVTCKVDCTICMNEIDLPVIVNSEVKITGPGSTDRAHAQEYMITPCHHIFHTECLEDWMKYKLQCPVCRSSLPPV</sequence>
<protein>
    <recommendedName>
        <fullName evidence="4">RING-type E3 ubiquitin transferase</fullName>
        <ecNumber evidence="4">2.3.2.27</ecNumber>
    </recommendedName>
</protein>
<gene>
    <name evidence="18" type="primary">TUL1</name>
    <name evidence="18" type="ORF">CAAN4_F03620</name>
</gene>
<evidence type="ECO:0000256" key="4">
    <source>
        <dbReference type="ARBA" id="ARBA00012483"/>
    </source>
</evidence>
<keyword evidence="12 16" id="KW-1133">Transmembrane helix</keyword>
<evidence type="ECO:0000256" key="2">
    <source>
        <dbReference type="ARBA" id="ARBA00004127"/>
    </source>
</evidence>
<keyword evidence="19" id="KW-1185">Reference proteome</keyword>
<feature type="domain" description="RING-type" evidence="17">
    <location>
        <begin position="743"/>
        <end position="804"/>
    </location>
</feature>
<evidence type="ECO:0000256" key="10">
    <source>
        <dbReference type="ARBA" id="ARBA00022786"/>
    </source>
</evidence>
<accession>A0ABP0EI64</accession>
<dbReference type="SMART" id="SM00184">
    <property type="entry name" value="RING"/>
    <property type="match status" value="1"/>
</dbReference>
<evidence type="ECO:0000256" key="11">
    <source>
        <dbReference type="ARBA" id="ARBA00022833"/>
    </source>
</evidence>
<organism evidence="18 19">
    <name type="scientific">[Candida] anglica</name>
    <dbReference type="NCBI Taxonomy" id="148631"/>
    <lineage>
        <taxon>Eukaryota</taxon>
        <taxon>Fungi</taxon>
        <taxon>Dikarya</taxon>
        <taxon>Ascomycota</taxon>
        <taxon>Saccharomycotina</taxon>
        <taxon>Pichiomycetes</taxon>
        <taxon>Debaryomycetaceae</taxon>
        <taxon>Kurtzmaniella</taxon>
    </lineage>
</organism>
<name>A0ABP0EI64_9ASCO</name>
<feature type="transmembrane region" description="Helical" evidence="16">
    <location>
        <begin position="472"/>
        <end position="491"/>
    </location>
</feature>
<dbReference type="Pfam" id="PF11145">
    <property type="entry name" value="DUF2921"/>
    <property type="match status" value="1"/>
</dbReference>
<evidence type="ECO:0000256" key="15">
    <source>
        <dbReference type="SAM" id="MobiDB-lite"/>
    </source>
</evidence>
<dbReference type="PANTHER" id="PTHR22763">
    <property type="entry name" value="RING ZINC FINGER PROTEIN"/>
    <property type="match status" value="1"/>
</dbReference>
<dbReference type="EC" id="2.3.2.27" evidence="4"/>
<dbReference type="Gene3D" id="3.30.40.10">
    <property type="entry name" value="Zinc/RING finger domain, C3HC4 (zinc finger)"/>
    <property type="match status" value="1"/>
</dbReference>
<comment type="pathway">
    <text evidence="3">Protein modification; protein ubiquitination.</text>
</comment>
<dbReference type="InterPro" id="IPR050731">
    <property type="entry name" value="HRD1_E3_ubiq-ligases"/>
</dbReference>
<keyword evidence="10" id="KW-0833">Ubl conjugation pathway</keyword>
<dbReference type="PROSITE" id="PS50089">
    <property type="entry name" value="ZF_RING_2"/>
    <property type="match status" value="1"/>
</dbReference>
<dbReference type="SUPFAM" id="SSF57850">
    <property type="entry name" value="RING/U-box"/>
    <property type="match status" value="1"/>
</dbReference>
<dbReference type="InterPro" id="IPR001841">
    <property type="entry name" value="Znf_RING"/>
</dbReference>
<feature type="transmembrane region" description="Helical" evidence="16">
    <location>
        <begin position="7"/>
        <end position="24"/>
    </location>
</feature>
<evidence type="ECO:0000313" key="18">
    <source>
        <dbReference type="EMBL" id="CAK7911692.1"/>
    </source>
</evidence>
<evidence type="ECO:0000256" key="5">
    <source>
        <dbReference type="ARBA" id="ARBA00022679"/>
    </source>
</evidence>
<feature type="transmembrane region" description="Helical" evidence="16">
    <location>
        <begin position="631"/>
        <end position="651"/>
    </location>
</feature>
<evidence type="ECO:0000256" key="3">
    <source>
        <dbReference type="ARBA" id="ARBA00004906"/>
    </source>
</evidence>
<dbReference type="EMBL" id="OZ004258">
    <property type="protein sequence ID" value="CAK7911692.1"/>
    <property type="molecule type" value="Genomic_DNA"/>
</dbReference>
<feature type="transmembrane region" description="Helical" evidence="16">
    <location>
        <begin position="663"/>
        <end position="680"/>
    </location>
</feature>
<evidence type="ECO:0000256" key="6">
    <source>
        <dbReference type="ARBA" id="ARBA00022692"/>
    </source>
</evidence>
<evidence type="ECO:0000256" key="13">
    <source>
        <dbReference type="ARBA" id="ARBA00023136"/>
    </source>
</evidence>
<evidence type="ECO:0000256" key="7">
    <source>
        <dbReference type="ARBA" id="ARBA00022723"/>
    </source>
</evidence>
<feature type="region of interest" description="Disordered" evidence="15">
    <location>
        <begin position="170"/>
        <end position="202"/>
    </location>
</feature>
<dbReference type="PANTHER" id="PTHR22763:SF162">
    <property type="entry name" value="TRANSMEMBRANE E3 UBIQUITIN-PROTEIN LIGASE 1"/>
    <property type="match status" value="1"/>
</dbReference>
<keyword evidence="6 16" id="KW-0812">Transmembrane</keyword>
<keyword evidence="5" id="KW-0808">Transferase</keyword>
<evidence type="ECO:0000256" key="14">
    <source>
        <dbReference type="PROSITE-ProRule" id="PRU00175"/>
    </source>
</evidence>
<keyword evidence="13 16" id="KW-0472">Membrane</keyword>
<evidence type="ECO:0000259" key="17">
    <source>
        <dbReference type="PROSITE" id="PS50089"/>
    </source>
</evidence>
<feature type="transmembrane region" description="Helical" evidence="16">
    <location>
        <begin position="412"/>
        <end position="429"/>
    </location>
</feature>
<dbReference type="InterPro" id="IPR013083">
    <property type="entry name" value="Znf_RING/FYVE/PHD"/>
</dbReference>
<evidence type="ECO:0000256" key="8">
    <source>
        <dbReference type="ARBA" id="ARBA00022729"/>
    </source>
</evidence>
<keyword evidence="9 14" id="KW-0863">Zinc-finger</keyword>
<comment type="catalytic activity">
    <reaction evidence="1">
        <text>S-ubiquitinyl-[E2 ubiquitin-conjugating enzyme]-L-cysteine + [acceptor protein]-L-lysine = [E2 ubiquitin-conjugating enzyme]-L-cysteine + N(6)-ubiquitinyl-[acceptor protein]-L-lysine.</text>
        <dbReference type="EC" id="2.3.2.27"/>
    </reaction>
</comment>
<dbReference type="InterPro" id="IPR021319">
    <property type="entry name" value="DUF2921"/>
</dbReference>
<reference evidence="18 19" key="1">
    <citation type="submission" date="2024-01" db="EMBL/GenBank/DDBJ databases">
        <authorList>
            <consortium name="Genoscope - CEA"/>
            <person name="William W."/>
        </authorList>
    </citation>
    <scope>NUCLEOTIDE SEQUENCE [LARGE SCALE GENOMIC DNA]</scope>
    <source>
        <strain evidence="18 19">29B2s-10</strain>
    </source>
</reference>
<evidence type="ECO:0000256" key="12">
    <source>
        <dbReference type="ARBA" id="ARBA00022989"/>
    </source>
</evidence>
<proteinExistence type="predicted"/>
<evidence type="ECO:0000256" key="16">
    <source>
        <dbReference type="SAM" id="Phobius"/>
    </source>
</evidence>
<comment type="subcellular location">
    <subcellularLocation>
        <location evidence="2">Endomembrane system</location>
        <topology evidence="2">Multi-pass membrane protein</topology>
    </subcellularLocation>
</comment>
<keyword evidence="11" id="KW-0862">Zinc</keyword>
<evidence type="ECO:0000256" key="9">
    <source>
        <dbReference type="ARBA" id="ARBA00022771"/>
    </source>
</evidence>